<dbReference type="GO" id="GO:0030473">
    <property type="term" value="P:nuclear migration along microtubule"/>
    <property type="evidence" value="ECO:0007669"/>
    <property type="project" value="TreeGrafter"/>
</dbReference>
<dbReference type="GO" id="GO:0005521">
    <property type="term" value="F:lamin binding"/>
    <property type="evidence" value="ECO:0007669"/>
    <property type="project" value="TreeGrafter"/>
</dbReference>
<evidence type="ECO:0000256" key="1">
    <source>
        <dbReference type="ARBA" id="ARBA00004473"/>
    </source>
</evidence>
<feature type="compositionally biased region" description="Polar residues" evidence="7">
    <location>
        <begin position="220"/>
        <end position="233"/>
    </location>
</feature>
<gene>
    <name evidence="10" type="ORF">Fcan01_04377</name>
</gene>
<feature type="compositionally biased region" description="Polar residues" evidence="7">
    <location>
        <begin position="496"/>
        <end position="508"/>
    </location>
</feature>
<feature type="compositionally biased region" description="Low complexity" evidence="7">
    <location>
        <begin position="583"/>
        <end position="593"/>
    </location>
</feature>
<dbReference type="AlphaFoldDB" id="A0A226EUQ3"/>
<dbReference type="STRING" id="158441.A0A226EUQ3"/>
<keyword evidence="4 8" id="KW-1133">Transmembrane helix</keyword>
<feature type="transmembrane region" description="Helical" evidence="8">
    <location>
        <begin position="12"/>
        <end position="36"/>
    </location>
</feature>
<feature type="compositionally biased region" description="Polar residues" evidence="7">
    <location>
        <begin position="529"/>
        <end position="540"/>
    </location>
</feature>
<dbReference type="InterPro" id="IPR018617">
    <property type="entry name" value="Ima1_N"/>
</dbReference>
<feature type="domain" description="Ima1 N-terminal" evidence="9">
    <location>
        <begin position="50"/>
        <end position="173"/>
    </location>
</feature>
<evidence type="ECO:0000256" key="6">
    <source>
        <dbReference type="ARBA" id="ARBA00023242"/>
    </source>
</evidence>
<evidence type="ECO:0000256" key="8">
    <source>
        <dbReference type="SAM" id="Phobius"/>
    </source>
</evidence>
<feature type="region of interest" description="Disordered" evidence="7">
    <location>
        <begin position="180"/>
        <end position="233"/>
    </location>
</feature>
<dbReference type="GO" id="GO:0005637">
    <property type="term" value="C:nuclear inner membrane"/>
    <property type="evidence" value="ECO:0007669"/>
    <property type="project" value="UniProtKB-SubCell"/>
</dbReference>
<comment type="similarity">
    <text evidence="2">Belongs to the TMEM201 family.</text>
</comment>
<accession>A0A226EUQ3</accession>
<sequence length="704" mass="79287">MIEFQVPLLKELSYFEIITFGVVTISILFTLCVLVVKTYRRIRNSIPAKVNCWFCNEDTKVPRLSKNGWICPSCQQYNGFNEDGSYNKRIPSQFIESLNRPILGGRPTENLDQDSNHQTFQLCEGCNLNQELKYFQLAQYVPVKEDNYDAEIEAEERRLDQVYDICVACKKIVRQALNGNARNSSQEQQVRPPSNSVERPGRPSTPVPMPLNHRPRRTPENPNQNQNMSQSEDNNDLTELTQLHIGSNKPRSQAGSIFGGSTNGNSISFVDWNMKQQRSTLGNYSPSPPPLSTISGYFGDKQASVLPQNSWQQNVPQPMYPYSMSNLHQASSPFMNYPSIPDTYQYNYKSSSVASVFGGGRKPILSPSILAGGGGSLLSSQEQQRFQQRSPVGFRHYNHMCYCPQNGVSAFRSYNLVYGGRNMALSPAELNSSPPLYNYMPQEKYPHNNYSNSSSQSSGFVSVTRDDYNSSSQRTSSSPSRFSTTPNSGLDDDDQMCSSQNSRFSNVNRGGGERRYLPNPKIFQRQHVTRSTSRKLPNTNNKKKRMSSNSQDGLFFSDDDEDDKESKGSPAAVNGKLHRHRPSSVPNPTTTSPIQKSGNVMKRIGGCLGTALSPRRLCQLFLRTFVFINVLVVFCIFFVGEWPEPISSVVNMASEFYVQCFGYILPLLLHFEYFLNVVLSYLVPDGSDDLVTLDDEALERMLFN</sequence>
<keyword evidence="6" id="KW-0539">Nucleus</keyword>
<evidence type="ECO:0000259" key="9">
    <source>
        <dbReference type="Pfam" id="PF09779"/>
    </source>
</evidence>
<keyword evidence="11" id="KW-1185">Reference proteome</keyword>
<evidence type="ECO:0000313" key="10">
    <source>
        <dbReference type="EMBL" id="OXA60794.1"/>
    </source>
</evidence>
<feature type="compositionally biased region" description="Polar residues" evidence="7">
    <location>
        <begin position="180"/>
        <end position="197"/>
    </location>
</feature>
<evidence type="ECO:0000256" key="7">
    <source>
        <dbReference type="SAM" id="MobiDB-lite"/>
    </source>
</evidence>
<dbReference type="GO" id="GO:0051015">
    <property type="term" value="F:actin filament binding"/>
    <property type="evidence" value="ECO:0007669"/>
    <property type="project" value="TreeGrafter"/>
</dbReference>
<dbReference type="EMBL" id="LNIX01000002">
    <property type="protein sequence ID" value="OXA60794.1"/>
    <property type="molecule type" value="Genomic_DNA"/>
</dbReference>
<evidence type="ECO:0000256" key="3">
    <source>
        <dbReference type="ARBA" id="ARBA00022692"/>
    </source>
</evidence>
<feature type="compositionally biased region" description="Low complexity" evidence="7">
    <location>
        <begin position="448"/>
        <end position="458"/>
    </location>
</feature>
<dbReference type="PANTHER" id="PTHR28646:SF1">
    <property type="entry name" value="TRANSMEMBRANE PROTEIN 201"/>
    <property type="match status" value="1"/>
</dbReference>
<reference evidence="10 11" key="1">
    <citation type="submission" date="2015-12" db="EMBL/GenBank/DDBJ databases">
        <title>The genome of Folsomia candida.</title>
        <authorList>
            <person name="Faddeeva A."/>
            <person name="Derks M.F."/>
            <person name="Anvar Y."/>
            <person name="Smit S."/>
            <person name="Van Straalen N."/>
            <person name="Roelofs D."/>
        </authorList>
    </citation>
    <scope>NUCLEOTIDE SEQUENCE [LARGE SCALE GENOMIC DNA]</scope>
    <source>
        <strain evidence="10 11">VU population</strain>
        <tissue evidence="10">Whole body</tissue>
    </source>
</reference>
<feature type="region of interest" description="Disordered" evidence="7">
    <location>
        <begin position="439"/>
        <end position="597"/>
    </location>
</feature>
<comment type="subcellular location">
    <subcellularLocation>
        <location evidence="1">Nucleus inner membrane</location>
        <topology evidence="1">Multi-pass membrane protein</topology>
    </subcellularLocation>
</comment>
<evidence type="ECO:0000256" key="4">
    <source>
        <dbReference type="ARBA" id="ARBA00022989"/>
    </source>
</evidence>
<feature type="compositionally biased region" description="Low complexity" evidence="7">
    <location>
        <begin position="469"/>
        <end position="488"/>
    </location>
</feature>
<dbReference type="OrthoDB" id="5966927at2759"/>
<evidence type="ECO:0000313" key="11">
    <source>
        <dbReference type="Proteomes" id="UP000198287"/>
    </source>
</evidence>
<keyword evidence="3 8" id="KW-0812">Transmembrane</keyword>
<name>A0A226EUQ3_FOLCA</name>
<dbReference type="Proteomes" id="UP000198287">
    <property type="component" value="Unassembled WGS sequence"/>
</dbReference>
<dbReference type="Pfam" id="PF09779">
    <property type="entry name" value="Ima1_N"/>
    <property type="match status" value="1"/>
</dbReference>
<protein>
    <recommendedName>
        <fullName evidence="9">Ima1 N-terminal domain-containing protein</fullName>
    </recommendedName>
</protein>
<evidence type="ECO:0000256" key="2">
    <source>
        <dbReference type="ARBA" id="ARBA00007600"/>
    </source>
</evidence>
<dbReference type="InterPro" id="IPR040041">
    <property type="entry name" value="TMEM201"/>
</dbReference>
<keyword evidence="5 8" id="KW-0472">Membrane</keyword>
<comment type="caution">
    <text evidence="10">The sequence shown here is derived from an EMBL/GenBank/DDBJ whole genome shotgun (WGS) entry which is preliminary data.</text>
</comment>
<organism evidence="10 11">
    <name type="scientific">Folsomia candida</name>
    <name type="common">Springtail</name>
    <dbReference type="NCBI Taxonomy" id="158441"/>
    <lineage>
        <taxon>Eukaryota</taxon>
        <taxon>Metazoa</taxon>
        <taxon>Ecdysozoa</taxon>
        <taxon>Arthropoda</taxon>
        <taxon>Hexapoda</taxon>
        <taxon>Collembola</taxon>
        <taxon>Entomobryomorpha</taxon>
        <taxon>Isotomoidea</taxon>
        <taxon>Isotomidae</taxon>
        <taxon>Proisotominae</taxon>
        <taxon>Folsomia</taxon>
    </lineage>
</organism>
<evidence type="ECO:0000256" key="5">
    <source>
        <dbReference type="ARBA" id="ARBA00023136"/>
    </source>
</evidence>
<dbReference type="PANTHER" id="PTHR28646">
    <property type="entry name" value="TRANSMEMBRANE PROTEIN 201"/>
    <property type="match status" value="1"/>
</dbReference>
<feature type="transmembrane region" description="Helical" evidence="8">
    <location>
        <begin position="620"/>
        <end position="640"/>
    </location>
</feature>
<proteinExistence type="inferred from homology"/>
<feature type="transmembrane region" description="Helical" evidence="8">
    <location>
        <begin position="656"/>
        <end position="675"/>
    </location>
</feature>